<dbReference type="AlphaFoldDB" id="A0A022RST2"/>
<protein>
    <submittedName>
        <fullName evidence="1">Uncharacterized protein</fullName>
    </submittedName>
</protein>
<dbReference type="InterPro" id="IPR045282">
    <property type="entry name" value="At4g08330-like"/>
</dbReference>
<accession>A0A022RST2</accession>
<dbReference type="OrthoDB" id="1907500at2759"/>
<evidence type="ECO:0000313" key="1">
    <source>
        <dbReference type="EMBL" id="EYU43129.1"/>
    </source>
</evidence>
<dbReference type="KEGG" id="egt:105951576"/>
<sequence length="160" mass="18211">MTNSTIDSAEVVLPMSSSSSSNYSQVYSLITKHVSYSCGSCGYELNLNSCNRDISEQYEKSIKRGVISFYSIDESRFTEMNNKMMRWRLWFLFQGRSRTKLLCRNCGSYIGTVCNINNNNNSSSFSSAIKNTSAVTWDGISARRTYEIKIRSLSPLDRFC</sequence>
<organism evidence="1 2">
    <name type="scientific">Erythranthe guttata</name>
    <name type="common">Yellow monkey flower</name>
    <name type="synonym">Mimulus guttatus</name>
    <dbReference type="NCBI Taxonomy" id="4155"/>
    <lineage>
        <taxon>Eukaryota</taxon>
        <taxon>Viridiplantae</taxon>
        <taxon>Streptophyta</taxon>
        <taxon>Embryophyta</taxon>
        <taxon>Tracheophyta</taxon>
        <taxon>Spermatophyta</taxon>
        <taxon>Magnoliopsida</taxon>
        <taxon>eudicotyledons</taxon>
        <taxon>Gunneridae</taxon>
        <taxon>Pentapetalae</taxon>
        <taxon>asterids</taxon>
        <taxon>lamiids</taxon>
        <taxon>Lamiales</taxon>
        <taxon>Phrymaceae</taxon>
        <taxon>Erythranthe</taxon>
    </lineage>
</organism>
<keyword evidence="2" id="KW-1185">Reference proteome</keyword>
<dbReference type="EMBL" id="KI630264">
    <property type="protein sequence ID" value="EYU43129.1"/>
    <property type="molecule type" value="Genomic_DNA"/>
</dbReference>
<dbReference type="Pfam" id="PF24046">
    <property type="entry name" value="At4g08330"/>
    <property type="match status" value="1"/>
</dbReference>
<dbReference type="Proteomes" id="UP000030748">
    <property type="component" value="Unassembled WGS sequence"/>
</dbReference>
<evidence type="ECO:0000313" key="2">
    <source>
        <dbReference type="Proteomes" id="UP000030748"/>
    </source>
</evidence>
<reference evidence="1 2" key="1">
    <citation type="journal article" date="2013" name="Proc. Natl. Acad. Sci. U.S.A.">
        <title>Fine-scale variation in meiotic recombination in Mimulus inferred from population shotgun sequencing.</title>
        <authorList>
            <person name="Hellsten U."/>
            <person name="Wright K.M."/>
            <person name="Jenkins J."/>
            <person name="Shu S."/>
            <person name="Yuan Y."/>
            <person name="Wessler S.R."/>
            <person name="Schmutz J."/>
            <person name="Willis J.H."/>
            <person name="Rokhsar D.S."/>
        </authorList>
    </citation>
    <scope>NUCLEOTIDE SEQUENCE [LARGE SCALE GENOMIC DNA]</scope>
    <source>
        <strain evidence="2">cv. DUN x IM62</strain>
    </source>
</reference>
<name>A0A022RST2_ERYGU</name>
<dbReference type="PhylomeDB" id="A0A022RST2"/>
<dbReference type="OMA" id="SELQPCV"/>
<proteinExistence type="predicted"/>
<dbReference type="PANTHER" id="PTHR33674:SF8">
    <property type="entry name" value="OS01G0833400 PROTEIN"/>
    <property type="match status" value="1"/>
</dbReference>
<dbReference type="STRING" id="4155.A0A022RST2"/>
<gene>
    <name evidence="1" type="ORF">MIMGU_mgv1a015366mg</name>
</gene>
<dbReference type="PANTHER" id="PTHR33674">
    <property type="entry name" value="METHIONINE-S-OXIDE REDUCTASE"/>
    <property type="match status" value="1"/>
</dbReference>